<organism evidence="2 3">
    <name type="scientific">Alkalibacterium thalassium</name>
    <dbReference type="NCBI Taxonomy" id="426701"/>
    <lineage>
        <taxon>Bacteria</taxon>
        <taxon>Bacillati</taxon>
        <taxon>Bacillota</taxon>
        <taxon>Bacilli</taxon>
        <taxon>Lactobacillales</taxon>
        <taxon>Carnobacteriaceae</taxon>
        <taxon>Alkalibacterium</taxon>
    </lineage>
</organism>
<reference evidence="3" key="1">
    <citation type="submission" date="2016-10" db="EMBL/GenBank/DDBJ databases">
        <authorList>
            <person name="Varghese N."/>
            <person name="Submissions S."/>
        </authorList>
    </citation>
    <scope>NUCLEOTIDE SEQUENCE [LARGE SCALE GENOMIC DNA]</scope>
    <source>
        <strain evidence="3">DSM 19181</strain>
    </source>
</reference>
<dbReference type="InterPro" id="IPR000182">
    <property type="entry name" value="GNAT_dom"/>
</dbReference>
<dbReference type="PROSITE" id="PS51186">
    <property type="entry name" value="GNAT"/>
    <property type="match status" value="1"/>
</dbReference>
<dbReference type="SUPFAM" id="SSF55729">
    <property type="entry name" value="Acyl-CoA N-acyltransferases (Nat)"/>
    <property type="match status" value="1"/>
</dbReference>
<dbReference type="OrthoDB" id="6382410at2"/>
<proteinExistence type="predicted"/>
<dbReference type="GO" id="GO:0016747">
    <property type="term" value="F:acyltransferase activity, transferring groups other than amino-acyl groups"/>
    <property type="evidence" value="ECO:0007669"/>
    <property type="project" value="InterPro"/>
</dbReference>
<sequence length="181" mass="21079">MNQIIVKEAEVSDIPKIKKILHSTALWLNKKGSQQWAGLLRGKDVHNIQEAVERKEVYLVTKEDTILGTFALWDNQTPWDIDLWGEEESRKYLYLHRIALESNQHGKNRGKLLLEGAQSIARKSEIRGIRLDCIASNPNLNEFYQANGFDYVKTIHDYNNGEGLQDYNLYVWNVKKETEKY</sequence>
<protein>
    <submittedName>
        <fullName evidence="2">Acetyltransferase (GNAT) domain-containing protein</fullName>
    </submittedName>
</protein>
<evidence type="ECO:0000313" key="3">
    <source>
        <dbReference type="Proteomes" id="UP000199433"/>
    </source>
</evidence>
<keyword evidence="2" id="KW-0808">Transferase</keyword>
<dbReference type="STRING" id="426701.SAMN04488098_10906"/>
<dbReference type="RefSeq" id="WP_091268944.1">
    <property type="nucleotide sequence ID" value="NZ_FNFK01000090.1"/>
</dbReference>
<name>A0A1G9FXX3_9LACT</name>
<dbReference type="CDD" id="cd04301">
    <property type="entry name" value="NAT_SF"/>
    <property type="match status" value="1"/>
</dbReference>
<gene>
    <name evidence="2" type="ORF">SAMN04488098_10906</name>
</gene>
<keyword evidence="3" id="KW-1185">Reference proteome</keyword>
<dbReference type="AlphaFoldDB" id="A0A1G9FXX3"/>
<dbReference type="Proteomes" id="UP000199433">
    <property type="component" value="Unassembled WGS sequence"/>
</dbReference>
<dbReference type="InterPro" id="IPR016181">
    <property type="entry name" value="Acyl_CoA_acyltransferase"/>
</dbReference>
<dbReference type="EMBL" id="FNFK01000090">
    <property type="protein sequence ID" value="SDK93197.1"/>
    <property type="molecule type" value="Genomic_DNA"/>
</dbReference>
<evidence type="ECO:0000259" key="1">
    <source>
        <dbReference type="PROSITE" id="PS51186"/>
    </source>
</evidence>
<dbReference type="Gene3D" id="3.40.630.30">
    <property type="match status" value="1"/>
</dbReference>
<evidence type="ECO:0000313" key="2">
    <source>
        <dbReference type="EMBL" id="SDK93197.1"/>
    </source>
</evidence>
<accession>A0A1G9FXX3</accession>
<dbReference type="Pfam" id="PF00583">
    <property type="entry name" value="Acetyltransf_1"/>
    <property type="match status" value="1"/>
</dbReference>
<feature type="domain" description="N-acetyltransferase" evidence="1">
    <location>
        <begin position="4"/>
        <end position="177"/>
    </location>
</feature>